<name>A0A1F6X664_9BACT</name>
<comment type="caution">
    <text evidence="1">The sequence shown here is derived from an EMBL/GenBank/DDBJ whole genome shotgun (WGS) entry which is preliminary data.</text>
</comment>
<proteinExistence type="predicted"/>
<protein>
    <submittedName>
        <fullName evidence="1">Uncharacterized protein</fullName>
    </submittedName>
</protein>
<gene>
    <name evidence="1" type="ORF">A2911_00485</name>
</gene>
<dbReference type="EMBL" id="MFUW01000029">
    <property type="protein sequence ID" value="OGI89498.1"/>
    <property type="molecule type" value="Genomic_DNA"/>
</dbReference>
<sequence>MVIVFVICQWIVTVMLMMTGAQIRRSPLLVHEKPMDSPFKERVSDKSSQDRQRDNKQAVFLSFSIFAISL</sequence>
<reference evidence="1 2" key="1">
    <citation type="journal article" date="2016" name="Nat. Commun.">
        <title>Thousands of microbial genomes shed light on interconnected biogeochemical processes in an aquifer system.</title>
        <authorList>
            <person name="Anantharaman K."/>
            <person name="Brown C.T."/>
            <person name="Hug L.A."/>
            <person name="Sharon I."/>
            <person name="Castelle C.J."/>
            <person name="Probst A.J."/>
            <person name="Thomas B.C."/>
            <person name="Singh A."/>
            <person name="Wilkins M.J."/>
            <person name="Karaoz U."/>
            <person name="Brodie E.L."/>
            <person name="Williams K.H."/>
            <person name="Hubbard S.S."/>
            <person name="Banfield J.F."/>
        </authorList>
    </citation>
    <scope>NUCLEOTIDE SEQUENCE [LARGE SCALE GENOMIC DNA]</scope>
</reference>
<dbReference type="Proteomes" id="UP000176814">
    <property type="component" value="Unassembled WGS sequence"/>
</dbReference>
<dbReference type="AlphaFoldDB" id="A0A1F6X664"/>
<evidence type="ECO:0000313" key="2">
    <source>
        <dbReference type="Proteomes" id="UP000176814"/>
    </source>
</evidence>
<organism evidence="1 2">
    <name type="scientific">Candidatus Nomurabacteria bacterium RIFCSPLOWO2_01_FULL_40_15</name>
    <dbReference type="NCBI Taxonomy" id="1801772"/>
    <lineage>
        <taxon>Bacteria</taxon>
        <taxon>Candidatus Nomuraibacteriota</taxon>
    </lineage>
</organism>
<evidence type="ECO:0000313" key="1">
    <source>
        <dbReference type="EMBL" id="OGI89498.1"/>
    </source>
</evidence>
<accession>A0A1F6X664</accession>